<dbReference type="OrthoDB" id="9808367at2"/>
<accession>A0A3N1KNY9</accession>
<name>A0A3N1KNY9_9PROT</name>
<dbReference type="InterPro" id="IPR037138">
    <property type="entry name" value="His_deacetylse_dom_sf"/>
</dbReference>
<dbReference type="GO" id="GO:0040029">
    <property type="term" value="P:epigenetic regulation of gene expression"/>
    <property type="evidence" value="ECO:0007669"/>
    <property type="project" value="TreeGrafter"/>
</dbReference>
<dbReference type="PANTHER" id="PTHR10625:SF10">
    <property type="entry name" value="HISTONE DEACETYLASE HDAC1"/>
    <property type="match status" value="1"/>
</dbReference>
<dbReference type="GO" id="GO:0004407">
    <property type="term" value="F:histone deacetylase activity"/>
    <property type="evidence" value="ECO:0007669"/>
    <property type="project" value="TreeGrafter"/>
</dbReference>
<protein>
    <submittedName>
        <fullName evidence="3">Acetoin utilization deacetylase AcuC-like enzyme</fullName>
    </submittedName>
</protein>
<dbReference type="CDD" id="cd11599">
    <property type="entry name" value="HDAC_classII_2"/>
    <property type="match status" value="1"/>
</dbReference>
<dbReference type="InterPro" id="IPR023801">
    <property type="entry name" value="His_deacetylse_dom"/>
</dbReference>
<organism evidence="3 4">
    <name type="scientific">Stella humosa</name>
    <dbReference type="NCBI Taxonomy" id="94"/>
    <lineage>
        <taxon>Bacteria</taxon>
        <taxon>Pseudomonadati</taxon>
        <taxon>Pseudomonadota</taxon>
        <taxon>Alphaproteobacteria</taxon>
        <taxon>Rhodospirillales</taxon>
        <taxon>Stellaceae</taxon>
        <taxon>Stella</taxon>
    </lineage>
</organism>
<dbReference type="InterPro" id="IPR023696">
    <property type="entry name" value="Ureohydrolase_dom_sf"/>
</dbReference>
<dbReference type="PRINTS" id="PR01270">
    <property type="entry name" value="HDASUPER"/>
</dbReference>
<feature type="domain" description="Histone deacetylase" evidence="2">
    <location>
        <begin position="20"/>
        <end position="306"/>
    </location>
</feature>
<dbReference type="Pfam" id="PF00850">
    <property type="entry name" value="Hist_deacetyl"/>
    <property type="match status" value="1"/>
</dbReference>
<dbReference type="InterPro" id="IPR000286">
    <property type="entry name" value="HDACs"/>
</dbReference>
<dbReference type="RefSeq" id="WP_123694628.1">
    <property type="nucleotide sequence ID" value="NZ_AP019700.1"/>
</dbReference>
<reference evidence="3 4" key="1">
    <citation type="submission" date="2018-11" db="EMBL/GenBank/DDBJ databases">
        <title>Genomic Encyclopedia of Type Strains, Phase IV (KMG-IV): sequencing the most valuable type-strain genomes for metagenomic binning, comparative biology and taxonomic classification.</title>
        <authorList>
            <person name="Goeker M."/>
        </authorList>
    </citation>
    <scope>NUCLEOTIDE SEQUENCE [LARGE SCALE GENOMIC DNA]</scope>
    <source>
        <strain evidence="3 4">DSM 5900</strain>
    </source>
</reference>
<proteinExistence type="inferred from homology"/>
<evidence type="ECO:0000313" key="4">
    <source>
        <dbReference type="Proteomes" id="UP000278222"/>
    </source>
</evidence>
<dbReference type="Gene3D" id="3.40.800.20">
    <property type="entry name" value="Histone deacetylase domain"/>
    <property type="match status" value="1"/>
</dbReference>
<dbReference type="SUPFAM" id="SSF52768">
    <property type="entry name" value="Arginase/deacetylase"/>
    <property type="match status" value="1"/>
</dbReference>
<dbReference type="EMBL" id="RJKX01000017">
    <property type="protein sequence ID" value="ROP83413.1"/>
    <property type="molecule type" value="Genomic_DNA"/>
</dbReference>
<keyword evidence="4" id="KW-1185">Reference proteome</keyword>
<evidence type="ECO:0000313" key="3">
    <source>
        <dbReference type="EMBL" id="ROP83413.1"/>
    </source>
</evidence>
<dbReference type="AlphaFoldDB" id="A0A3N1KNY9"/>
<gene>
    <name evidence="3" type="ORF">EDC65_4947</name>
</gene>
<dbReference type="Proteomes" id="UP000278222">
    <property type="component" value="Unassembled WGS sequence"/>
</dbReference>
<dbReference type="PANTHER" id="PTHR10625">
    <property type="entry name" value="HISTONE DEACETYLASE HDAC1-RELATED"/>
    <property type="match status" value="1"/>
</dbReference>
<evidence type="ECO:0000259" key="2">
    <source>
        <dbReference type="Pfam" id="PF00850"/>
    </source>
</evidence>
<comment type="caution">
    <text evidence="3">The sequence shown here is derived from an EMBL/GenBank/DDBJ whole genome shotgun (WGS) entry which is preliminary data.</text>
</comment>
<evidence type="ECO:0000256" key="1">
    <source>
        <dbReference type="ARBA" id="ARBA00005947"/>
    </source>
</evidence>
<comment type="similarity">
    <text evidence="1">Belongs to the histone deacetylase family.</text>
</comment>
<sequence>MTTLLYSHPACLGHDTGEYHPERADRLRAVLAALDAPEFAALDRREAPLVDDADLLRVHPQAHIDVVLAGIPESGRRGLDPDTVVSPGSREAAWRAAGAVTAAVDAVMAGEAANAFCAVRPPGHHAEPDRAMGFCLFNNVAVGALRAHQAHGCDRVAVIDFDVHHGNGTQAMFAADPRLFYASTHQWPLYPGTGARDERGVAGNIVNAPLGTNAGSADFRFAVAEFVLPALEDFRPDFLFISAGFDAHSRDPLAGLNLFEEDFAWVTDKLTSLAARHCRGRVVSVLEGGYDLEALAGSSAAHVAALMRAGA</sequence>